<keyword evidence="4" id="KW-1185">Reference proteome</keyword>
<comment type="caution">
    <text evidence="3">The sequence shown here is derived from an EMBL/GenBank/DDBJ whole genome shotgun (WGS) entry which is preliminary data.</text>
</comment>
<accession>A0ABT8H360</accession>
<dbReference type="Proteomes" id="UP001172702">
    <property type="component" value="Unassembled WGS sequence"/>
</dbReference>
<dbReference type="GeneID" id="97368240"/>
<dbReference type="RefSeq" id="WP_067715680.1">
    <property type="nucleotide sequence ID" value="NZ_JAUHTB010000015.1"/>
</dbReference>
<dbReference type="EMBL" id="JAUHTB010000015">
    <property type="protein sequence ID" value="MDN4506883.1"/>
    <property type="molecule type" value="Genomic_DNA"/>
</dbReference>
<name>A0ABT8H360_9ACTN</name>
<protein>
    <submittedName>
        <fullName evidence="3">Uncharacterized protein</fullName>
    </submittedName>
</protein>
<evidence type="ECO:0000256" key="2">
    <source>
        <dbReference type="SAM" id="Phobius"/>
    </source>
</evidence>
<gene>
    <name evidence="3" type="ORF">QYF62_12540</name>
</gene>
<keyword evidence="2" id="KW-0472">Membrane</keyword>
<organism evidence="3 4">
    <name type="scientific">Dietzia maris</name>
    <dbReference type="NCBI Taxonomy" id="37915"/>
    <lineage>
        <taxon>Bacteria</taxon>
        <taxon>Bacillati</taxon>
        <taxon>Actinomycetota</taxon>
        <taxon>Actinomycetes</taxon>
        <taxon>Mycobacteriales</taxon>
        <taxon>Dietziaceae</taxon>
        <taxon>Dietzia</taxon>
    </lineage>
</organism>
<sequence>MITLGPDVQILAYQSAMVLAQNQSPGTPGYNDNPVGPEFGKASPIGIPVILLLLIATVLLIRNMNKHIKNLPESFDTEHPEPDQLADEGTDRGAVPPLESTDGQPDPR</sequence>
<proteinExistence type="predicted"/>
<feature type="transmembrane region" description="Helical" evidence="2">
    <location>
        <begin position="42"/>
        <end position="61"/>
    </location>
</feature>
<evidence type="ECO:0000313" key="4">
    <source>
        <dbReference type="Proteomes" id="UP001172702"/>
    </source>
</evidence>
<keyword evidence="2" id="KW-0812">Transmembrane</keyword>
<evidence type="ECO:0000313" key="3">
    <source>
        <dbReference type="EMBL" id="MDN4506883.1"/>
    </source>
</evidence>
<reference evidence="3 4" key="1">
    <citation type="submission" date="2023-07" db="EMBL/GenBank/DDBJ databases">
        <title>Strategy for survival of the halotoleranting strain Dietzia MX2 from the Yakshinskoe mineral salts deposit.</title>
        <authorList>
            <person name="Kharitonova M.A."/>
            <person name="Kupriyanova-Ashina F.G."/>
            <person name="Shakirov T.R."/>
            <person name="Vafina M.S."/>
            <person name="Ilinskaya O.N."/>
        </authorList>
    </citation>
    <scope>NUCLEOTIDE SEQUENCE [LARGE SCALE GENOMIC DNA]</scope>
    <source>
        <strain evidence="3 4">MX2</strain>
    </source>
</reference>
<feature type="region of interest" description="Disordered" evidence="1">
    <location>
        <begin position="71"/>
        <end position="108"/>
    </location>
</feature>
<evidence type="ECO:0000256" key="1">
    <source>
        <dbReference type="SAM" id="MobiDB-lite"/>
    </source>
</evidence>
<keyword evidence="2" id="KW-1133">Transmembrane helix</keyword>